<gene>
    <name evidence="2" type="ORF">LTT95_18440</name>
</gene>
<dbReference type="InterPro" id="IPR003111">
    <property type="entry name" value="Lon_prtase_N"/>
</dbReference>
<evidence type="ECO:0000313" key="2">
    <source>
        <dbReference type="EMBL" id="MCD9098909.1"/>
    </source>
</evidence>
<comment type="caution">
    <text evidence="2">The sequence shown here is derived from an EMBL/GenBank/DDBJ whole genome shotgun (WGS) entry which is preliminary data.</text>
</comment>
<dbReference type="SUPFAM" id="SSF88697">
    <property type="entry name" value="PUA domain-like"/>
    <property type="match status" value="1"/>
</dbReference>
<dbReference type="PROSITE" id="PS51787">
    <property type="entry name" value="LON_N"/>
    <property type="match status" value="1"/>
</dbReference>
<keyword evidence="3" id="KW-1185">Reference proteome</keyword>
<dbReference type="PANTHER" id="PTHR46732:SF8">
    <property type="entry name" value="ATP-DEPENDENT PROTEASE LA (LON) DOMAIN PROTEIN"/>
    <property type="match status" value="1"/>
</dbReference>
<name>A0ABS8UIL7_9GAMM</name>
<feature type="domain" description="Lon N-terminal" evidence="1">
    <location>
        <begin position="7"/>
        <end position="195"/>
    </location>
</feature>
<dbReference type="EMBL" id="JAJQKU010000010">
    <property type="protein sequence ID" value="MCD9098909.1"/>
    <property type="molecule type" value="Genomic_DNA"/>
</dbReference>
<protein>
    <submittedName>
        <fullName evidence="2">LON peptidase substrate-binding domain-containing protein</fullName>
    </submittedName>
</protein>
<dbReference type="InterPro" id="IPR015947">
    <property type="entry name" value="PUA-like_sf"/>
</dbReference>
<dbReference type="Proteomes" id="UP001430360">
    <property type="component" value="Unassembled WGS sequence"/>
</dbReference>
<organism evidence="2 3">
    <name type="scientific">Luteimonas fraxinea</name>
    <dbReference type="NCBI Taxonomy" id="2901869"/>
    <lineage>
        <taxon>Bacteria</taxon>
        <taxon>Pseudomonadati</taxon>
        <taxon>Pseudomonadota</taxon>
        <taxon>Gammaproteobacteria</taxon>
        <taxon>Lysobacterales</taxon>
        <taxon>Lysobacteraceae</taxon>
        <taxon>Luteimonas</taxon>
    </lineage>
</organism>
<dbReference type="PANTHER" id="PTHR46732">
    <property type="entry name" value="ATP-DEPENDENT PROTEASE LA (LON) DOMAIN PROTEIN"/>
    <property type="match status" value="1"/>
</dbReference>
<evidence type="ECO:0000259" key="1">
    <source>
        <dbReference type="PROSITE" id="PS51787"/>
    </source>
</evidence>
<dbReference type="SMART" id="SM00464">
    <property type="entry name" value="LON"/>
    <property type="match status" value="1"/>
</dbReference>
<evidence type="ECO:0000313" key="3">
    <source>
        <dbReference type="Proteomes" id="UP001430360"/>
    </source>
</evidence>
<proteinExistence type="predicted"/>
<dbReference type="RefSeq" id="WP_232138339.1">
    <property type="nucleotide sequence ID" value="NZ_CP089507.1"/>
</dbReference>
<dbReference type="Gene3D" id="2.30.130.40">
    <property type="entry name" value="LON domain-like"/>
    <property type="match status" value="1"/>
</dbReference>
<reference evidence="2" key="2">
    <citation type="journal article" date="2022" name="Syst. Appl. Microbiol.">
        <title>Physiological and genomic characterisation of Luteimonas fraxinea sp. nov., a bacterial species associated with trees tolerant to ash dieback.</title>
        <authorList>
            <person name="Ulrich K."/>
            <person name="Becker R."/>
            <person name="Behrendt U."/>
            <person name="Kube M."/>
            <person name="Schneck V."/>
            <person name="Ulrich A."/>
        </authorList>
    </citation>
    <scope>NUCLEOTIDE SEQUENCE</scope>
    <source>
        <strain evidence="2">A1P009</strain>
    </source>
</reference>
<dbReference type="Pfam" id="PF02190">
    <property type="entry name" value="LON_substr_bdg"/>
    <property type="match status" value="1"/>
</dbReference>
<dbReference type="InterPro" id="IPR046336">
    <property type="entry name" value="Lon_prtase_N_sf"/>
</dbReference>
<sequence length="197" mass="21853">MQDDTSLPLFPLRTVLVPGAALGLRVFEPRYLDLVRECGRRGSGFGICLILDGDEAGAPATPAGVGTEARIEDFDTGPDGLLTLRVRGARRFHVRRTRVRDSGLIIADVDWCAADPSIDLQPEHALLGVVLRKILEHIDGADQAFPEPHFDDAAWVGWRLAELLPLEQPHRQQLLQLDDPDERLETLLRLVDVVDDE</sequence>
<accession>A0ABS8UIL7</accession>
<dbReference type="Gene3D" id="1.10.4060.10">
    <property type="entry name" value="BPP1347 like domain"/>
    <property type="match status" value="1"/>
</dbReference>
<reference evidence="2" key="1">
    <citation type="submission" date="2021-12" db="EMBL/GenBank/DDBJ databases">
        <authorList>
            <person name="Ulrich A."/>
        </authorList>
    </citation>
    <scope>NUCLEOTIDE SEQUENCE</scope>
    <source>
        <strain evidence="2">A1P009</strain>
    </source>
</reference>